<dbReference type="Proteomes" id="UP001301769">
    <property type="component" value="Unassembled WGS sequence"/>
</dbReference>
<gene>
    <name evidence="1" type="ORF">QBC37DRAFT_430753</name>
</gene>
<keyword evidence="2" id="KW-1185">Reference proteome</keyword>
<dbReference type="EMBL" id="MU858214">
    <property type="protein sequence ID" value="KAK4209147.1"/>
    <property type="molecule type" value="Genomic_DNA"/>
</dbReference>
<evidence type="ECO:0000313" key="1">
    <source>
        <dbReference type="EMBL" id="KAK4209147.1"/>
    </source>
</evidence>
<name>A0AAN6Y2X1_9PEZI</name>
<comment type="caution">
    <text evidence="1">The sequence shown here is derived from an EMBL/GenBank/DDBJ whole genome shotgun (WGS) entry which is preliminary data.</text>
</comment>
<organism evidence="1 2">
    <name type="scientific">Rhypophila decipiens</name>
    <dbReference type="NCBI Taxonomy" id="261697"/>
    <lineage>
        <taxon>Eukaryota</taxon>
        <taxon>Fungi</taxon>
        <taxon>Dikarya</taxon>
        <taxon>Ascomycota</taxon>
        <taxon>Pezizomycotina</taxon>
        <taxon>Sordariomycetes</taxon>
        <taxon>Sordariomycetidae</taxon>
        <taxon>Sordariales</taxon>
        <taxon>Naviculisporaceae</taxon>
        <taxon>Rhypophila</taxon>
    </lineage>
</organism>
<accession>A0AAN6Y2X1</accession>
<evidence type="ECO:0000313" key="2">
    <source>
        <dbReference type="Proteomes" id="UP001301769"/>
    </source>
</evidence>
<dbReference type="AlphaFoldDB" id="A0AAN6Y2X1"/>
<protein>
    <submittedName>
        <fullName evidence="1">Uncharacterized protein</fullName>
    </submittedName>
</protein>
<proteinExistence type="predicted"/>
<reference evidence="1" key="2">
    <citation type="submission" date="2023-05" db="EMBL/GenBank/DDBJ databases">
        <authorList>
            <consortium name="Lawrence Berkeley National Laboratory"/>
            <person name="Steindorff A."/>
            <person name="Hensen N."/>
            <person name="Bonometti L."/>
            <person name="Westerberg I."/>
            <person name="Brannstrom I.O."/>
            <person name="Guillou S."/>
            <person name="Cros-Aarteil S."/>
            <person name="Calhoun S."/>
            <person name="Haridas S."/>
            <person name="Kuo A."/>
            <person name="Mondo S."/>
            <person name="Pangilinan J."/>
            <person name="Riley R."/>
            <person name="Labutti K."/>
            <person name="Andreopoulos B."/>
            <person name="Lipzen A."/>
            <person name="Chen C."/>
            <person name="Yanf M."/>
            <person name="Daum C."/>
            <person name="Ng V."/>
            <person name="Clum A."/>
            <person name="Ohm R."/>
            <person name="Martin F."/>
            <person name="Silar P."/>
            <person name="Natvig D."/>
            <person name="Lalanne C."/>
            <person name="Gautier V."/>
            <person name="Ament-Velasquez S.L."/>
            <person name="Kruys A."/>
            <person name="Hutchinson M.I."/>
            <person name="Powell A.J."/>
            <person name="Barry K."/>
            <person name="Miller A.N."/>
            <person name="Grigoriev I.V."/>
            <person name="Debuchy R."/>
            <person name="Gladieux P."/>
            <person name="Thoren M.H."/>
            <person name="Johannesson H."/>
        </authorList>
    </citation>
    <scope>NUCLEOTIDE SEQUENCE</scope>
    <source>
        <strain evidence="1">PSN293</strain>
    </source>
</reference>
<reference evidence="1" key="1">
    <citation type="journal article" date="2023" name="Mol. Phylogenet. Evol.">
        <title>Genome-scale phylogeny and comparative genomics of the fungal order Sordariales.</title>
        <authorList>
            <person name="Hensen N."/>
            <person name="Bonometti L."/>
            <person name="Westerberg I."/>
            <person name="Brannstrom I.O."/>
            <person name="Guillou S."/>
            <person name="Cros-Aarteil S."/>
            <person name="Calhoun S."/>
            <person name="Haridas S."/>
            <person name="Kuo A."/>
            <person name="Mondo S."/>
            <person name="Pangilinan J."/>
            <person name="Riley R."/>
            <person name="LaButti K."/>
            <person name="Andreopoulos B."/>
            <person name="Lipzen A."/>
            <person name="Chen C."/>
            <person name="Yan M."/>
            <person name="Daum C."/>
            <person name="Ng V."/>
            <person name="Clum A."/>
            <person name="Steindorff A."/>
            <person name="Ohm R.A."/>
            <person name="Martin F."/>
            <person name="Silar P."/>
            <person name="Natvig D.O."/>
            <person name="Lalanne C."/>
            <person name="Gautier V."/>
            <person name="Ament-Velasquez S.L."/>
            <person name="Kruys A."/>
            <person name="Hutchinson M.I."/>
            <person name="Powell A.J."/>
            <person name="Barry K."/>
            <person name="Miller A.N."/>
            <person name="Grigoriev I.V."/>
            <person name="Debuchy R."/>
            <person name="Gladieux P."/>
            <person name="Hiltunen Thoren M."/>
            <person name="Johannesson H."/>
        </authorList>
    </citation>
    <scope>NUCLEOTIDE SEQUENCE</scope>
    <source>
        <strain evidence="1">PSN293</strain>
    </source>
</reference>
<sequence length="84" mass="9388">MSTCKGLWGILGWNTWPSGIWTVCQAEAAKDFGIAMACQQARVDNMVDDAIQTCKRWTESMVSCWVRSVFSLKSSDNCDTVSWS</sequence>